<evidence type="ECO:0000313" key="2">
    <source>
        <dbReference type="Proteomes" id="UP001501009"/>
    </source>
</evidence>
<name>A0ABP7IMV9_9ACTN</name>
<keyword evidence="2" id="KW-1185">Reference proteome</keyword>
<dbReference type="Proteomes" id="UP001501009">
    <property type="component" value="Unassembled WGS sequence"/>
</dbReference>
<comment type="caution">
    <text evidence="1">The sequence shown here is derived from an EMBL/GenBank/DDBJ whole genome shotgun (WGS) entry which is preliminary data.</text>
</comment>
<accession>A0ABP7IMV9</accession>
<sequence length="116" mass="12542">MGLGLEQVRVGEFEVLQSGAQAVQGDALPAAHTRRIAGDRTRFAAGGHRRVGRCLRGHGLVQNGDQRKQLGRARRTDGRRVVVEAGERSYGTVPPDGARGCAYAHGPSVRRECRRS</sequence>
<proteinExistence type="predicted"/>
<reference evidence="2" key="1">
    <citation type="journal article" date="2019" name="Int. J. Syst. Evol. Microbiol.">
        <title>The Global Catalogue of Microorganisms (GCM) 10K type strain sequencing project: providing services to taxonomists for standard genome sequencing and annotation.</title>
        <authorList>
            <consortium name="The Broad Institute Genomics Platform"/>
            <consortium name="The Broad Institute Genome Sequencing Center for Infectious Disease"/>
            <person name="Wu L."/>
            <person name="Ma J."/>
        </authorList>
    </citation>
    <scope>NUCLEOTIDE SEQUENCE [LARGE SCALE GENOMIC DNA]</scope>
    <source>
        <strain evidence="2">JCM 17138</strain>
    </source>
</reference>
<protein>
    <submittedName>
        <fullName evidence="1">Uncharacterized protein</fullName>
    </submittedName>
</protein>
<organism evidence="1 2">
    <name type="scientific">Streptomyces coacervatus</name>
    <dbReference type="NCBI Taxonomy" id="647381"/>
    <lineage>
        <taxon>Bacteria</taxon>
        <taxon>Bacillati</taxon>
        <taxon>Actinomycetota</taxon>
        <taxon>Actinomycetes</taxon>
        <taxon>Kitasatosporales</taxon>
        <taxon>Streptomycetaceae</taxon>
        <taxon>Streptomyces</taxon>
    </lineage>
</organism>
<evidence type="ECO:0000313" key="1">
    <source>
        <dbReference type="EMBL" id="GAA3822185.1"/>
    </source>
</evidence>
<dbReference type="EMBL" id="BAABDE010000025">
    <property type="protein sequence ID" value="GAA3822185.1"/>
    <property type="molecule type" value="Genomic_DNA"/>
</dbReference>
<gene>
    <name evidence="1" type="ORF">GCM10022403_064610</name>
</gene>